<sequence>SDASISIGFSGSATGSIGLTMECQKYTRGIISLSGQSKLDSSVVVYNYPFRILRQYYPNKLVKGEPQQLNLDWKLSNASLKVYLDSKLQTIRLADSDEPVSINKITIRNTSVRTDSSDLMVKFTGSVFAGDILSGERVRIVAFGTSTTAYRNTITGVYSQRLPHKLSEAGIDNIVFNEGIGGSHTGRLSDNARHKIPHALDRFESSVLSRDPDLVIMCFGLNDSWVDEGADQSRIPKQNYRANLEFMIGTLRERGVKIILMTPNTIASQYEAWRYQRSSEYAGIARNLAENENISLIDQWTLFEEYASVEGQEIEDLLLDGMHPNDRWHDELSTLLTDIIVEQLNNATR</sequence>
<dbReference type="InterPro" id="IPR051532">
    <property type="entry name" value="Ester_Hydrolysis_Enzymes"/>
</dbReference>
<name>A0A0F9CC21_9ZZZZ</name>
<dbReference type="Pfam" id="PF13472">
    <property type="entry name" value="Lipase_GDSL_2"/>
    <property type="match status" value="1"/>
</dbReference>
<reference evidence="2" key="1">
    <citation type="journal article" date="2015" name="Nature">
        <title>Complex archaea that bridge the gap between prokaryotes and eukaryotes.</title>
        <authorList>
            <person name="Spang A."/>
            <person name="Saw J.H."/>
            <person name="Jorgensen S.L."/>
            <person name="Zaremba-Niedzwiedzka K."/>
            <person name="Martijn J."/>
            <person name="Lind A.E."/>
            <person name="van Eijk R."/>
            <person name="Schleper C."/>
            <person name="Guy L."/>
            <person name="Ettema T.J."/>
        </authorList>
    </citation>
    <scope>NUCLEOTIDE SEQUENCE</scope>
</reference>
<dbReference type="InterPro" id="IPR013830">
    <property type="entry name" value="SGNH_hydro"/>
</dbReference>
<evidence type="ECO:0000313" key="2">
    <source>
        <dbReference type="EMBL" id="KKL46938.1"/>
    </source>
</evidence>
<dbReference type="PANTHER" id="PTHR30383:SF5">
    <property type="entry name" value="SGNH HYDROLASE-TYPE ESTERASE DOMAIN-CONTAINING PROTEIN"/>
    <property type="match status" value="1"/>
</dbReference>
<feature type="non-terminal residue" evidence="2">
    <location>
        <position position="1"/>
    </location>
</feature>
<dbReference type="InterPro" id="IPR036514">
    <property type="entry name" value="SGNH_hydro_sf"/>
</dbReference>
<dbReference type="EMBL" id="LAZR01033849">
    <property type="protein sequence ID" value="KKL46938.1"/>
    <property type="molecule type" value="Genomic_DNA"/>
</dbReference>
<dbReference type="SUPFAM" id="SSF52266">
    <property type="entry name" value="SGNH hydrolase"/>
    <property type="match status" value="1"/>
</dbReference>
<dbReference type="AlphaFoldDB" id="A0A0F9CC21"/>
<organism evidence="2">
    <name type="scientific">marine sediment metagenome</name>
    <dbReference type="NCBI Taxonomy" id="412755"/>
    <lineage>
        <taxon>unclassified sequences</taxon>
        <taxon>metagenomes</taxon>
        <taxon>ecological metagenomes</taxon>
    </lineage>
</organism>
<dbReference type="PANTHER" id="PTHR30383">
    <property type="entry name" value="THIOESTERASE 1/PROTEASE 1/LYSOPHOSPHOLIPASE L1"/>
    <property type="match status" value="1"/>
</dbReference>
<comment type="caution">
    <text evidence="2">The sequence shown here is derived from an EMBL/GenBank/DDBJ whole genome shotgun (WGS) entry which is preliminary data.</text>
</comment>
<accession>A0A0F9CC21</accession>
<protein>
    <recommendedName>
        <fullName evidence="1">SGNH hydrolase-type esterase domain-containing protein</fullName>
    </recommendedName>
</protein>
<dbReference type="GO" id="GO:0004622">
    <property type="term" value="F:phosphatidylcholine lysophospholipase activity"/>
    <property type="evidence" value="ECO:0007669"/>
    <property type="project" value="TreeGrafter"/>
</dbReference>
<evidence type="ECO:0000259" key="1">
    <source>
        <dbReference type="Pfam" id="PF13472"/>
    </source>
</evidence>
<proteinExistence type="predicted"/>
<dbReference type="Gene3D" id="3.40.50.1110">
    <property type="entry name" value="SGNH hydrolase"/>
    <property type="match status" value="1"/>
</dbReference>
<feature type="domain" description="SGNH hydrolase-type esterase" evidence="1">
    <location>
        <begin position="142"/>
        <end position="329"/>
    </location>
</feature>
<gene>
    <name evidence="2" type="ORF">LCGC14_2340570</name>
</gene>